<evidence type="ECO:0000256" key="4">
    <source>
        <dbReference type="ARBA" id="ARBA00022679"/>
    </source>
</evidence>
<evidence type="ECO:0000256" key="6">
    <source>
        <dbReference type="PIRSR" id="PIRSR018153-1"/>
    </source>
</evidence>
<dbReference type="Pfam" id="PF01793">
    <property type="entry name" value="Glyco_transf_15"/>
    <property type="match status" value="1"/>
</dbReference>
<evidence type="ECO:0000256" key="1">
    <source>
        <dbReference type="ARBA" id="ARBA00004606"/>
    </source>
</evidence>
<comment type="similarity">
    <text evidence="2">Belongs to the glycosyltransferase 15 family.</text>
</comment>
<feature type="transmembrane region" description="Helical" evidence="7">
    <location>
        <begin position="12"/>
        <end position="32"/>
    </location>
</feature>
<keyword evidence="7" id="KW-0472">Membrane</keyword>
<evidence type="ECO:0000256" key="2">
    <source>
        <dbReference type="ARBA" id="ARBA00007677"/>
    </source>
</evidence>
<dbReference type="GO" id="GO:0006493">
    <property type="term" value="P:protein O-linked glycosylation"/>
    <property type="evidence" value="ECO:0007669"/>
    <property type="project" value="TreeGrafter"/>
</dbReference>
<dbReference type="SUPFAM" id="SSF53448">
    <property type="entry name" value="Nucleotide-diphospho-sugar transferases"/>
    <property type="match status" value="1"/>
</dbReference>
<dbReference type="PANTHER" id="PTHR31121:SF7">
    <property type="entry name" value="MANNOSYLTRANSFERASE KTR4-RELATED"/>
    <property type="match status" value="1"/>
</dbReference>
<dbReference type="InterPro" id="IPR002685">
    <property type="entry name" value="Glyco_trans_15"/>
</dbReference>
<evidence type="ECO:0000313" key="9">
    <source>
        <dbReference type="Proteomes" id="UP000182259"/>
    </source>
</evidence>
<keyword evidence="7" id="KW-1133">Transmembrane helix</keyword>
<dbReference type="GO" id="GO:0005794">
    <property type="term" value="C:Golgi apparatus"/>
    <property type="evidence" value="ECO:0007669"/>
    <property type="project" value="TreeGrafter"/>
</dbReference>
<dbReference type="Gene3D" id="3.90.550.10">
    <property type="entry name" value="Spore Coat Polysaccharide Biosynthesis Protein SpsA, Chain A"/>
    <property type="match status" value="1"/>
</dbReference>
<evidence type="ECO:0000256" key="3">
    <source>
        <dbReference type="ARBA" id="ARBA00022676"/>
    </source>
</evidence>
<keyword evidence="4" id="KW-0808">Transferase</keyword>
<dbReference type="GO" id="GO:0016020">
    <property type="term" value="C:membrane"/>
    <property type="evidence" value="ECO:0007669"/>
    <property type="project" value="UniProtKB-SubCell"/>
</dbReference>
<keyword evidence="3" id="KW-0328">Glycosyltransferase</keyword>
<sequence length="462" mass="54506">MLSLVSLKLPKFVLKVLLPLVVLTAILTMVTFHSGVNVSHLNNLYDSVKANTNEITNQFLNPDYVNTEVMTVGHRILPQNVRFQFMDTKNKDGTPEEVLKKNMETYDKVLNTEINEPKDFEVSTIYAPEDPLTYQRENATIMALVRNSEFLAIRGTIRQFEQKFNSKFLYPYTFLNDQPFTDSFMQRVRGLTKAEVNFVQIPPDVWKKPSWIDGAKEREKMDRLESLNVAYAKKGSYHNMCRFYSKSFYNLPELQKYKYYWRIEPKVKFYSDIKYDVFKYLAKTKKIYGFTINLYDIDESIETLYPETLKFLNEGDNYKYVHENGAFQWMTENQQNPKKAQVAKGYSTCHFWSNFEIADMDFFRSNPYNDWVEHLDKTGNFYYERWGDAPVHSLGLALFADKRLIHWFRDIGYYHAPYINCPNSPNTKGCQVAKFDESNHNLDQNCMATWIDYEIDNLQAIY</sequence>
<dbReference type="GO" id="GO:0006487">
    <property type="term" value="P:protein N-linked glycosylation"/>
    <property type="evidence" value="ECO:0007669"/>
    <property type="project" value="TreeGrafter"/>
</dbReference>
<comment type="subcellular location">
    <subcellularLocation>
        <location evidence="1">Membrane</location>
        <topology evidence="1">Single-pass type II membrane protein</topology>
    </subcellularLocation>
</comment>
<evidence type="ECO:0000313" key="8">
    <source>
        <dbReference type="EMBL" id="SGZ58666.1"/>
    </source>
</evidence>
<dbReference type="Proteomes" id="UP000182259">
    <property type="component" value="Chromosome VII"/>
</dbReference>
<reference evidence="8 9" key="1">
    <citation type="submission" date="2016-10" db="EMBL/GenBank/DDBJ databases">
        <authorList>
            <person name="de Groot N.N."/>
        </authorList>
    </citation>
    <scope>NUCLEOTIDE SEQUENCE [LARGE SCALE GENOMIC DNA]</scope>
    <source>
        <strain evidence="8 9">PYCC 4715</strain>
    </source>
</reference>
<protein>
    <submittedName>
        <fullName evidence="8">CIC11C00000002103</fullName>
    </submittedName>
</protein>
<dbReference type="PIRSF" id="PIRSF018153">
    <property type="entry name" value="Glyco_trans_15"/>
    <property type="match status" value="1"/>
</dbReference>
<dbReference type="GO" id="GO:0000026">
    <property type="term" value="F:alpha-1,2-mannosyltransferase activity"/>
    <property type="evidence" value="ECO:0007669"/>
    <property type="project" value="TreeGrafter"/>
</dbReference>
<organism evidence="8 9">
    <name type="scientific">Sungouiella intermedia</name>
    <dbReference type="NCBI Taxonomy" id="45354"/>
    <lineage>
        <taxon>Eukaryota</taxon>
        <taxon>Fungi</taxon>
        <taxon>Dikarya</taxon>
        <taxon>Ascomycota</taxon>
        <taxon>Saccharomycotina</taxon>
        <taxon>Pichiomycetes</taxon>
        <taxon>Metschnikowiaceae</taxon>
        <taxon>Sungouiella</taxon>
    </lineage>
</organism>
<dbReference type="InterPro" id="IPR029044">
    <property type="entry name" value="Nucleotide-diphossugar_trans"/>
</dbReference>
<dbReference type="PANTHER" id="PTHR31121">
    <property type="entry name" value="ALPHA-1,2 MANNOSYLTRANSFERASE KTR1"/>
    <property type="match status" value="1"/>
</dbReference>
<accession>A0A1L0C728</accession>
<dbReference type="AlphaFoldDB" id="A0A1L0C728"/>
<keyword evidence="5" id="KW-0735">Signal-anchor</keyword>
<dbReference type="FunFam" id="3.90.550.10:FF:000051">
    <property type="entry name" value="Alpha-1,2-mannosyltransferase (Ktr4)"/>
    <property type="match status" value="1"/>
</dbReference>
<dbReference type="GO" id="GO:0000032">
    <property type="term" value="P:cell wall mannoprotein biosynthetic process"/>
    <property type="evidence" value="ECO:0007669"/>
    <property type="project" value="TreeGrafter"/>
</dbReference>
<evidence type="ECO:0000256" key="5">
    <source>
        <dbReference type="ARBA" id="ARBA00022968"/>
    </source>
</evidence>
<evidence type="ECO:0000256" key="7">
    <source>
        <dbReference type="SAM" id="Phobius"/>
    </source>
</evidence>
<proteinExistence type="inferred from homology"/>
<dbReference type="EMBL" id="LT635770">
    <property type="protein sequence ID" value="SGZ58666.1"/>
    <property type="molecule type" value="Genomic_DNA"/>
</dbReference>
<gene>
    <name evidence="8" type="ORF">SAMEA4029009_CIC11G00000002103</name>
</gene>
<keyword evidence="7" id="KW-0812">Transmembrane</keyword>
<feature type="active site" description="Nucleophile" evidence="6">
    <location>
        <position position="356"/>
    </location>
</feature>
<name>A0A1L0C728_9ASCO</name>